<dbReference type="InterPro" id="IPR007387">
    <property type="entry name" value="TRAP_DctQ"/>
</dbReference>
<keyword evidence="5 9" id="KW-0812">Transmembrane</keyword>
<keyword evidence="4" id="KW-0997">Cell inner membrane</keyword>
<evidence type="ECO:0000259" key="10">
    <source>
        <dbReference type="Pfam" id="PF04290"/>
    </source>
</evidence>
<dbReference type="PANTHER" id="PTHR35011">
    <property type="entry name" value="2,3-DIKETO-L-GULONATE TRAP TRANSPORTER SMALL PERMEASE PROTEIN YIAM"/>
    <property type="match status" value="1"/>
</dbReference>
<dbReference type="GO" id="GO:0005886">
    <property type="term" value="C:plasma membrane"/>
    <property type="evidence" value="ECO:0007669"/>
    <property type="project" value="UniProtKB-SubCell"/>
</dbReference>
<comment type="subcellular location">
    <subcellularLocation>
        <location evidence="1">Cell inner membrane</location>
        <topology evidence="1">Multi-pass membrane protein</topology>
    </subcellularLocation>
</comment>
<accession>A0A6I5A0D8</accession>
<feature type="transmembrane region" description="Helical" evidence="9">
    <location>
        <begin position="127"/>
        <end position="145"/>
    </location>
</feature>
<proteinExistence type="inferred from homology"/>
<evidence type="ECO:0000256" key="1">
    <source>
        <dbReference type="ARBA" id="ARBA00004429"/>
    </source>
</evidence>
<evidence type="ECO:0000256" key="5">
    <source>
        <dbReference type="ARBA" id="ARBA00022692"/>
    </source>
</evidence>
<gene>
    <name evidence="11" type="ORF">GLW05_09690</name>
</gene>
<reference evidence="11 12" key="1">
    <citation type="submission" date="2019-11" db="EMBL/GenBank/DDBJ databases">
        <title>Genome sequences of 17 halophilic strains isolated from different environments.</title>
        <authorList>
            <person name="Furrow R.E."/>
        </authorList>
    </citation>
    <scope>NUCLEOTIDE SEQUENCE [LARGE SCALE GENOMIC DNA]</scope>
    <source>
        <strain evidence="11 12">22514_16_FS</strain>
    </source>
</reference>
<name>A0A6I5A0D8_9BACI</name>
<dbReference type="GO" id="GO:0015740">
    <property type="term" value="P:C4-dicarboxylate transport"/>
    <property type="evidence" value="ECO:0007669"/>
    <property type="project" value="TreeGrafter"/>
</dbReference>
<evidence type="ECO:0000256" key="7">
    <source>
        <dbReference type="ARBA" id="ARBA00023136"/>
    </source>
</evidence>
<dbReference type="Pfam" id="PF04290">
    <property type="entry name" value="DctQ"/>
    <property type="match status" value="1"/>
</dbReference>
<evidence type="ECO:0000256" key="6">
    <source>
        <dbReference type="ARBA" id="ARBA00022989"/>
    </source>
</evidence>
<dbReference type="PANTHER" id="PTHR35011:SF2">
    <property type="entry name" value="2,3-DIKETO-L-GULONATE TRAP TRANSPORTER SMALL PERMEASE PROTEIN YIAM"/>
    <property type="match status" value="1"/>
</dbReference>
<dbReference type="RefSeq" id="WP_160848714.1">
    <property type="nucleotide sequence ID" value="NZ_WMEQ01000006.1"/>
</dbReference>
<sequence length="155" mass="17975">MKKLDYFVGKILEYLTTLCLIVTVVITLLQVIFRYVLESPLTWSQEILMMFFVYSIFFGSALATRNGDHLEVDLLDNASEWVKRFTEVLRFVVVGIMIVLLTVYGFMLVRDNFVSGQMMATVEMQKAYVYLALPISGLFMLYYHMKKVIEKCFGS</sequence>
<keyword evidence="3" id="KW-1003">Cell membrane</keyword>
<keyword evidence="2" id="KW-0813">Transport</keyword>
<dbReference type="GO" id="GO:0022857">
    <property type="term" value="F:transmembrane transporter activity"/>
    <property type="evidence" value="ECO:0007669"/>
    <property type="project" value="TreeGrafter"/>
</dbReference>
<evidence type="ECO:0000313" key="12">
    <source>
        <dbReference type="Proteomes" id="UP000468638"/>
    </source>
</evidence>
<evidence type="ECO:0000256" key="3">
    <source>
        <dbReference type="ARBA" id="ARBA00022475"/>
    </source>
</evidence>
<feature type="domain" description="Tripartite ATP-independent periplasmic transporters DctQ component" evidence="10">
    <location>
        <begin position="24"/>
        <end position="151"/>
    </location>
</feature>
<keyword evidence="6 9" id="KW-1133">Transmembrane helix</keyword>
<keyword evidence="7 9" id="KW-0472">Membrane</keyword>
<dbReference type="EMBL" id="WMEQ01000006">
    <property type="protein sequence ID" value="MYL33870.1"/>
    <property type="molecule type" value="Genomic_DNA"/>
</dbReference>
<feature type="transmembrane region" description="Helical" evidence="9">
    <location>
        <begin position="47"/>
        <end position="67"/>
    </location>
</feature>
<dbReference type="Proteomes" id="UP000468638">
    <property type="component" value="Unassembled WGS sequence"/>
</dbReference>
<organism evidence="11 12">
    <name type="scientific">Pontibacillus yanchengensis</name>
    <dbReference type="NCBI Taxonomy" id="462910"/>
    <lineage>
        <taxon>Bacteria</taxon>
        <taxon>Bacillati</taxon>
        <taxon>Bacillota</taxon>
        <taxon>Bacilli</taxon>
        <taxon>Bacillales</taxon>
        <taxon>Bacillaceae</taxon>
        <taxon>Pontibacillus</taxon>
    </lineage>
</organism>
<evidence type="ECO:0000256" key="4">
    <source>
        <dbReference type="ARBA" id="ARBA00022519"/>
    </source>
</evidence>
<evidence type="ECO:0000313" key="11">
    <source>
        <dbReference type="EMBL" id="MYL33870.1"/>
    </source>
</evidence>
<feature type="transmembrane region" description="Helical" evidence="9">
    <location>
        <begin position="12"/>
        <end position="35"/>
    </location>
</feature>
<evidence type="ECO:0000256" key="2">
    <source>
        <dbReference type="ARBA" id="ARBA00022448"/>
    </source>
</evidence>
<dbReference type="InterPro" id="IPR055348">
    <property type="entry name" value="DctQ"/>
</dbReference>
<comment type="similarity">
    <text evidence="8">Belongs to the TRAP transporter small permease family.</text>
</comment>
<comment type="caution">
    <text evidence="11">The sequence shown here is derived from an EMBL/GenBank/DDBJ whole genome shotgun (WGS) entry which is preliminary data.</text>
</comment>
<protein>
    <submittedName>
        <fullName evidence="11">TRAP transporter small permease subunit</fullName>
    </submittedName>
</protein>
<evidence type="ECO:0000256" key="9">
    <source>
        <dbReference type="SAM" id="Phobius"/>
    </source>
</evidence>
<evidence type="ECO:0000256" key="8">
    <source>
        <dbReference type="ARBA" id="ARBA00038436"/>
    </source>
</evidence>
<dbReference type="OrthoDB" id="9815614at2"/>
<feature type="transmembrane region" description="Helical" evidence="9">
    <location>
        <begin position="88"/>
        <end position="107"/>
    </location>
</feature>
<dbReference type="AlphaFoldDB" id="A0A6I5A0D8"/>